<dbReference type="GO" id="GO:0005524">
    <property type="term" value="F:ATP binding"/>
    <property type="evidence" value="ECO:0007669"/>
    <property type="project" value="UniProtKB-KW"/>
</dbReference>
<dbReference type="PROSITE" id="PS00211">
    <property type="entry name" value="ABC_TRANSPORTER_1"/>
    <property type="match status" value="1"/>
</dbReference>
<keyword evidence="5" id="KW-1185">Reference proteome</keyword>
<gene>
    <name evidence="4" type="ORF">SAMN04515671_0686</name>
</gene>
<dbReference type="InterPro" id="IPR017871">
    <property type="entry name" value="ABC_transporter-like_CS"/>
</dbReference>
<dbReference type="InterPro" id="IPR003593">
    <property type="entry name" value="AAA+_ATPase"/>
</dbReference>
<evidence type="ECO:0000259" key="3">
    <source>
        <dbReference type="PROSITE" id="PS50893"/>
    </source>
</evidence>
<dbReference type="STRING" id="1090615.SAMN04515671_0686"/>
<name>A0A1H0IX42_9ACTN</name>
<protein>
    <submittedName>
        <fullName evidence="4">D-xylose transport system ATP-binding protein</fullName>
    </submittedName>
</protein>
<dbReference type="PROSITE" id="PS50893">
    <property type="entry name" value="ABC_TRANSPORTER_2"/>
    <property type="match status" value="1"/>
</dbReference>
<organism evidence="4 5">
    <name type="scientific">Nakamurella panacisegetis</name>
    <dbReference type="NCBI Taxonomy" id="1090615"/>
    <lineage>
        <taxon>Bacteria</taxon>
        <taxon>Bacillati</taxon>
        <taxon>Actinomycetota</taxon>
        <taxon>Actinomycetes</taxon>
        <taxon>Nakamurellales</taxon>
        <taxon>Nakamurellaceae</taxon>
        <taxon>Nakamurella</taxon>
    </lineage>
</organism>
<dbReference type="PANTHER" id="PTHR43790:SF8">
    <property type="entry name" value="SUGAR ABC TRANSPORTER ATP-BINDING PROTEIN"/>
    <property type="match status" value="1"/>
</dbReference>
<accession>A0A1H0IX42</accession>
<dbReference type="AlphaFoldDB" id="A0A1H0IX42"/>
<keyword evidence="2 4" id="KW-0067">ATP-binding</keyword>
<evidence type="ECO:0000256" key="1">
    <source>
        <dbReference type="ARBA" id="ARBA00022741"/>
    </source>
</evidence>
<dbReference type="GO" id="GO:0016887">
    <property type="term" value="F:ATP hydrolysis activity"/>
    <property type="evidence" value="ECO:0007669"/>
    <property type="project" value="InterPro"/>
</dbReference>
<sequence length="249" mass="26757">MSAAKVEVREIRKTFGNVDALRGASLAIGQGEITAIVGDNGAGKSTLVKCITGLNRPDSGEILIDGSPVHFNSPKDARNFGIETVYQDLALCDQLSVWQNLYLDRELTRGFGPMQLLRRKQMRTEAHRLVSDLAVNVPHVTQPVKRLSGGQRQAVAIARGVMWARGMIVLDEPTAALGLRETAQVEALIKRVVAAGQTVLIVTHNFEQVKRLSSQVWVMRAGSVVAGVRTADVTGEEIVGLVTGAIGAV</sequence>
<dbReference type="RefSeq" id="WP_090474592.1">
    <property type="nucleotide sequence ID" value="NZ_LT629710.1"/>
</dbReference>
<proteinExistence type="predicted"/>
<dbReference type="SMART" id="SM00382">
    <property type="entry name" value="AAA"/>
    <property type="match status" value="1"/>
</dbReference>
<dbReference type="SUPFAM" id="SSF52540">
    <property type="entry name" value="P-loop containing nucleoside triphosphate hydrolases"/>
    <property type="match status" value="1"/>
</dbReference>
<dbReference type="Pfam" id="PF00005">
    <property type="entry name" value="ABC_tran"/>
    <property type="match status" value="1"/>
</dbReference>
<dbReference type="InterPro" id="IPR027417">
    <property type="entry name" value="P-loop_NTPase"/>
</dbReference>
<dbReference type="PANTHER" id="PTHR43790">
    <property type="entry name" value="CARBOHYDRATE TRANSPORT ATP-BINDING PROTEIN MG119-RELATED"/>
    <property type="match status" value="1"/>
</dbReference>
<keyword evidence="1" id="KW-0547">Nucleotide-binding</keyword>
<dbReference type="InterPro" id="IPR050107">
    <property type="entry name" value="ABC_carbohydrate_import_ATPase"/>
</dbReference>
<dbReference type="Gene3D" id="3.40.50.300">
    <property type="entry name" value="P-loop containing nucleotide triphosphate hydrolases"/>
    <property type="match status" value="1"/>
</dbReference>
<feature type="domain" description="ABC transporter" evidence="3">
    <location>
        <begin position="6"/>
        <end position="246"/>
    </location>
</feature>
<evidence type="ECO:0000256" key="2">
    <source>
        <dbReference type="ARBA" id="ARBA00022840"/>
    </source>
</evidence>
<dbReference type="EMBL" id="LT629710">
    <property type="protein sequence ID" value="SDO35913.1"/>
    <property type="molecule type" value="Genomic_DNA"/>
</dbReference>
<reference evidence="4 5" key="1">
    <citation type="submission" date="2016-10" db="EMBL/GenBank/DDBJ databases">
        <authorList>
            <person name="de Groot N.N."/>
        </authorList>
    </citation>
    <scope>NUCLEOTIDE SEQUENCE [LARGE SCALE GENOMIC DNA]</scope>
    <source>
        <strain evidence="5">P4-7,KCTC 19426,CECT 7604</strain>
    </source>
</reference>
<evidence type="ECO:0000313" key="5">
    <source>
        <dbReference type="Proteomes" id="UP000198741"/>
    </source>
</evidence>
<dbReference type="CDD" id="cd03216">
    <property type="entry name" value="ABC_Carb_Monos_I"/>
    <property type="match status" value="1"/>
</dbReference>
<evidence type="ECO:0000313" key="4">
    <source>
        <dbReference type="EMBL" id="SDO35913.1"/>
    </source>
</evidence>
<dbReference type="Proteomes" id="UP000198741">
    <property type="component" value="Chromosome I"/>
</dbReference>
<dbReference type="OrthoDB" id="7875923at2"/>
<dbReference type="InterPro" id="IPR003439">
    <property type="entry name" value="ABC_transporter-like_ATP-bd"/>
</dbReference>